<feature type="transmembrane region" description="Helical" evidence="1">
    <location>
        <begin position="117"/>
        <end position="143"/>
    </location>
</feature>
<comment type="caution">
    <text evidence="2">The sequence shown here is derived from an EMBL/GenBank/DDBJ whole genome shotgun (WGS) entry which is preliminary data.</text>
</comment>
<keyword evidence="1" id="KW-0812">Transmembrane</keyword>
<name>A0A250XDR4_9CHLO</name>
<feature type="transmembrane region" description="Helical" evidence="1">
    <location>
        <begin position="307"/>
        <end position="333"/>
    </location>
</feature>
<dbReference type="Proteomes" id="UP000232323">
    <property type="component" value="Unassembled WGS sequence"/>
</dbReference>
<evidence type="ECO:0000313" key="2">
    <source>
        <dbReference type="EMBL" id="GAX81181.1"/>
    </source>
</evidence>
<keyword evidence="3" id="KW-1185">Reference proteome</keyword>
<organism evidence="2 3">
    <name type="scientific">Chlamydomonas eustigma</name>
    <dbReference type="NCBI Taxonomy" id="1157962"/>
    <lineage>
        <taxon>Eukaryota</taxon>
        <taxon>Viridiplantae</taxon>
        <taxon>Chlorophyta</taxon>
        <taxon>core chlorophytes</taxon>
        <taxon>Chlorophyceae</taxon>
        <taxon>CS clade</taxon>
        <taxon>Chlamydomonadales</taxon>
        <taxon>Chlamydomonadaceae</taxon>
        <taxon>Chlamydomonas</taxon>
    </lineage>
</organism>
<feature type="transmembrane region" description="Helical" evidence="1">
    <location>
        <begin position="427"/>
        <end position="448"/>
    </location>
</feature>
<evidence type="ECO:0000313" key="3">
    <source>
        <dbReference type="Proteomes" id="UP000232323"/>
    </source>
</evidence>
<keyword evidence="1" id="KW-0472">Membrane</keyword>
<dbReference type="OrthoDB" id="2016540at2759"/>
<protein>
    <recommendedName>
        <fullName evidence="4">Vacuole membrane protein 1</fullName>
    </recommendedName>
</protein>
<dbReference type="STRING" id="1157962.A0A250XDR4"/>
<evidence type="ECO:0000256" key="1">
    <source>
        <dbReference type="SAM" id="Phobius"/>
    </source>
</evidence>
<dbReference type="EMBL" id="BEGY01000062">
    <property type="protein sequence ID" value="GAX81181.1"/>
    <property type="molecule type" value="Genomic_DNA"/>
</dbReference>
<accession>A0A250XDR4</accession>
<gene>
    <name evidence="2" type="ORF">CEUSTIGMA_g8614.t1</name>
</gene>
<proteinExistence type="predicted"/>
<reference evidence="2 3" key="1">
    <citation type="submission" date="2017-08" db="EMBL/GenBank/DDBJ databases">
        <title>Acidophilic green algal genome provides insights into adaptation to an acidic environment.</title>
        <authorList>
            <person name="Hirooka S."/>
            <person name="Hirose Y."/>
            <person name="Kanesaki Y."/>
            <person name="Higuchi S."/>
            <person name="Fujiwara T."/>
            <person name="Onuma R."/>
            <person name="Era A."/>
            <person name="Ohbayashi R."/>
            <person name="Uzuka A."/>
            <person name="Nozaki H."/>
            <person name="Yoshikawa H."/>
            <person name="Miyagishima S.Y."/>
        </authorList>
    </citation>
    <scope>NUCLEOTIDE SEQUENCE [LARGE SCALE GENOMIC DNA]</scope>
    <source>
        <strain evidence="2 3">NIES-2499</strain>
    </source>
</reference>
<evidence type="ECO:0008006" key="4">
    <source>
        <dbReference type="Google" id="ProtNLM"/>
    </source>
</evidence>
<sequence>MIFTSKADIYIDERKSSMLNCSNEDEVYLTDNSDNEQLKLRLLQERRNLTLLNCPLRTLYYFSVYTYRGLLTNLRWSLGHPITLFIILPVTAAYWAAKHGNYAPLLLHKFEIWLRYVVWWVGLGILSSIGLGSGMQTGLMFLFPHILKVCLAAETCGHAHFSILGDVWYSYEPFHCNDTPPGYLEFYDVYKKVALTSMLWGAGSAIGEIPPYLISYSAAVAGKESSSLSNLLAHHEVGGVKQVQGFRGFWLRSVAEWETWMVSFIRDYGFFGFRVYGFFGIFMLASWPNAAFDLCGMCCGAYLMPFWTFFTATLFGKAVVKVNVQNLLIVALFRKESREYLLDVLEKILPATIPGFRLQASPVSALRALIDKSIRKFQAKVGAKAGDSSAAEEGSRWLHQRVWRVLSDPKAFRTWARDMVPDTIAEAWAMVMVILVGGFAISCINTLAQSSKAEEDSALLLPPLKNRLESTTSRTSKRVATTVAAEKS</sequence>
<keyword evidence="1" id="KW-1133">Transmembrane helix</keyword>
<dbReference type="AlphaFoldDB" id="A0A250XDR4"/>
<feature type="transmembrane region" description="Helical" evidence="1">
    <location>
        <begin position="268"/>
        <end position="287"/>
    </location>
</feature>
<feature type="transmembrane region" description="Helical" evidence="1">
    <location>
        <begin position="78"/>
        <end position="97"/>
    </location>
</feature>